<dbReference type="AlphaFoldDB" id="A0ABD2XR61"/>
<dbReference type="Proteomes" id="UP001627154">
    <property type="component" value="Unassembled WGS sequence"/>
</dbReference>
<protein>
    <submittedName>
        <fullName evidence="1">Uncharacterized protein</fullName>
    </submittedName>
</protein>
<comment type="caution">
    <text evidence="1">The sequence shown here is derived from an EMBL/GenBank/DDBJ whole genome shotgun (WGS) entry which is preliminary data.</text>
</comment>
<gene>
    <name evidence="1" type="ORF">TKK_000571</name>
</gene>
<name>A0ABD2XR61_9HYME</name>
<evidence type="ECO:0000313" key="1">
    <source>
        <dbReference type="EMBL" id="KAL3407299.1"/>
    </source>
</evidence>
<reference evidence="1 2" key="1">
    <citation type="journal article" date="2024" name="bioRxiv">
        <title>A reference genome for Trichogramma kaykai: A tiny desert-dwelling parasitoid wasp with competing sex-ratio distorters.</title>
        <authorList>
            <person name="Culotta J."/>
            <person name="Lindsey A.R."/>
        </authorList>
    </citation>
    <scope>NUCLEOTIDE SEQUENCE [LARGE SCALE GENOMIC DNA]</scope>
    <source>
        <strain evidence="1 2">KSX58</strain>
    </source>
</reference>
<dbReference type="EMBL" id="JBJJXI010000011">
    <property type="protein sequence ID" value="KAL3407299.1"/>
    <property type="molecule type" value="Genomic_DNA"/>
</dbReference>
<sequence>MYCMTPSKLIFARQSFDDGCTDPHTNAVKSCLEENYNADILLVLEISSSRYPTTIARRQRKVGVERLARSSSRSSEINYARHRNLQPIPFCMRTRTAYDTNCTEKFKAQ</sequence>
<organism evidence="1 2">
    <name type="scientific">Trichogramma kaykai</name>
    <dbReference type="NCBI Taxonomy" id="54128"/>
    <lineage>
        <taxon>Eukaryota</taxon>
        <taxon>Metazoa</taxon>
        <taxon>Ecdysozoa</taxon>
        <taxon>Arthropoda</taxon>
        <taxon>Hexapoda</taxon>
        <taxon>Insecta</taxon>
        <taxon>Pterygota</taxon>
        <taxon>Neoptera</taxon>
        <taxon>Endopterygota</taxon>
        <taxon>Hymenoptera</taxon>
        <taxon>Apocrita</taxon>
        <taxon>Proctotrupomorpha</taxon>
        <taxon>Chalcidoidea</taxon>
        <taxon>Trichogrammatidae</taxon>
        <taxon>Trichogramma</taxon>
    </lineage>
</organism>
<proteinExistence type="predicted"/>
<accession>A0ABD2XR61</accession>
<keyword evidence="2" id="KW-1185">Reference proteome</keyword>
<evidence type="ECO:0000313" key="2">
    <source>
        <dbReference type="Proteomes" id="UP001627154"/>
    </source>
</evidence>